<evidence type="ECO:0000313" key="6">
    <source>
        <dbReference type="Proteomes" id="UP001371456"/>
    </source>
</evidence>
<proteinExistence type="predicted"/>
<dbReference type="CDD" id="cd18793">
    <property type="entry name" value="SF2_C_SNF"/>
    <property type="match status" value="1"/>
</dbReference>
<dbReference type="InterPro" id="IPR050628">
    <property type="entry name" value="SNF2_RAD54_helicase_TF"/>
</dbReference>
<dbReference type="SUPFAM" id="SSF52540">
    <property type="entry name" value="P-loop containing nucleoside triphosphate hydrolases"/>
    <property type="match status" value="1"/>
</dbReference>
<keyword evidence="6" id="KW-1185">Reference proteome</keyword>
<dbReference type="Pfam" id="PF00271">
    <property type="entry name" value="Helicase_C"/>
    <property type="match status" value="1"/>
</dbReference>
<evidence type="ECO:0000256" key="1">
    <source>
        <dbReference type="ARBA" id="ARBA00022741"/>
    </source>
</evidence>
<comment type="caution">
    <text evidence="5">The sequence shown here is derived from an EMBL/GenBank/DDBJ whole genome shotgun (WGS) entry which is preliminary data.</text>
</comment>
<dbReference type="PROSITE" id="PS51194">
    <property type="entry name" value="HELICASE_CTER"/>
    <property type="match status" value="1"/>
</dbReference>
<dbReference type="GO" id="GO:0005524">
    <property type="term" value="F:ATP binding"/>
    <property type="evidence" value="ECO:0007669"/>
    <property type="project" value="UniProtKB-KW"/>
</dbReference>
<dbReference type="InterPro" id="IPR001650">
    <property type="entry name" value="Helicase_C-like"/>
</dbReference>
<dbReference type="EMBL" id="JBANQN010000007">
    <property type="protein sequence ID" value="KAK6784951.1"/>
    <property type="molecule type" value="Genomic_DNA"/>
</dbReference>
<keyword evidence="2" id="KW-0378">Hydrolase</keyword>
<dbReference type="PANTHER" id="PTHR45626">
    <property type="entry name" value="TRANSCRIPTION TERMINATION FACTOR 2-RELATED"/>
    <property type="match status" value="1"/>
</dbReference>
<evidence type="ECO:0000256" key="2">
    <source>
        <dbReference type="ARBA" id="ARBA00022801"/>
    </source>
</evidence>
<evidence type="ECO:0000259" key="4">
    <source>
        <dbReference type="PROSITE" id="PS51194"/>
    </source>
</evidence>
<keyword evidence="3" id="KW-0067">ATP-binding</keyword>
<evidence type="ECO:0000313" key="5">
    <source>
        <dbReference type="EMBL" id="KAK6784951.1"/>
    </source>
</evidence>
<gene>
    <name evidence="5" type="ORF">RDI58_018406</name>
</gene>
<reference evidence="5 6" key="1">
    <citation type="submission" date="2024-02" db="EMBL/GenBank/DDBJ databases">
        <title>de novo genome assembly of Solanum bulbocastanum strain 11H21.</title>
        <authorList>
            <person name="Hosaka A.J."/>
        </authorList>
    </citation>
    <scope>NUCLEOTIDE SEQUENCE [LARGE SCALE GENOMIC DNA]</scope>
    <source>
        <tissue evidence="5">Young leaves</tissue>
    </source>
</reference>
<accession>A0AAN8TGH2</accession>
<dbReference type="GO" id="GO:0006289">
    <property type="term" value="P:nucleotide-excision repair"/>
    <property type="evidence" value="ECO:0007669"/>
    <property type="project" value="TreeGrafter"/>
</dbReference>
<protein>
    <recommendedName>
        <fullName evidence="4">Helicase C-terminal domain-containing protein</fullName>
    </recommendedName>
</protein>
<name>A0AAN8TGH2_SOLBU</name>
<feature type="domain" description="Helicase C-terminal" evidence="4">
    <location>
        <begin position="5"/>
        <end position="126"/>
    </location>
</feature>
<dbReference type="InterPro" id="IPR049730">
    <property type="entry name" value="SNF2/RAD54-like_C"/>
</dbReference>
<dbReference type="PANTHER" id="PTHR45626:SF20">
    <property type="entry name" value="ATP-DEPENDENT HELICASE RHP16-LIKE"/>
    <property type="match status" value="1"/>
</dbReference>
<dbReference type="GO" id="GO:0016787">
    <property type="term" value="F:hydrolase activity"/>
    <property type="evidence" value="ECO:0007669"/>
    <property type="project" value="UniProtKB-KW"/>
</dbReference>
<organism evidence="5 6">
    <name type="scientific">Solanum bulbocastanum</name>
    <name type="common">Wild potato</name>
    <dbReference type="NCBI Taxonomy" id="147425"/>
    <lineage>
        <taxon>Eukaryota</taxon>
        <taxon>Viridiplantae</taxon>
        <taxon>Streptophyta</taxon>
        <taxon>Embryophyta</taxon>
        <taxon>Tracheophyta</taxon>
        <taxon>Spermatophyta</taxon>
        <taxon>Magnoliopsida</taxon>
        <taxon>eudicotyledons</taxon>
        <taxon>Gunneridae</taxon>
        <taxon>Pentapetalae</taxon>
        <taxon>asterids</taxon>
        <taxon>lamiids</taxon>
        <taxon>Solanales</taxon>
        <taxon>Solanaceae</taxon>
        <taxon>Solanoideae</taxon>
        <taxon>Solaneae</taxon>
        <taxon>Solanum</taxon>
    </lineage>
</organism>
<sequence length="126" mass="14019">MTSTKIEALKEEISDMFERDGSAKGIVFSQFTSFLDLIQYSLNLCGINCVQLVGSRSIAARDAALKRFTEDSNCKILLMSLKAGGVALNLTVASHVFLMDPWWNPAVEQQAQDRIHRIGNINQSRL</sequence>
<dbReference type="GO" id="GO:0008094">
    <property type="term" value="F:ATP-dependent activity, acting on DNA"/>
    <property type="evidence" value="ECO:0007669"/>
    <property type="project" value="TreeGrafter"/>
</dbReference>
<dbReference type="AlphaFoldDB" id="A0AAN8TGH2"/>
<dbReference type="Gene3D" id="3.40.50.300">
    <property type="entry name" value="P-loop containing nucleotide triphosphate hydrolases"/>
    <property type="match status" value="1"/>
</dbReference>
<evidence type="ECO:0000256" key="3">
    <source>
        <dbReference type="ARBA" id="ARBA00022840"/>
    </source>
</evidence>
<dbReference type="GO" id="GO:0005634">
    <property type="term" value="C:nucleus"/>
    <property type="evidence" value="ECO:0007669"/>
    <property type="project" value="TreeGrafter"/>
</dbReference>
<keyword evidence="1" id="KW-0547">Nucleotide-binding</keyword>
<dbReference type="Proteomes" id="UP001371456">
    <property type="component" value="Unassembled WGS sequence"/>
</dbReference>
<dbReference type="SMART" id="SM00490">
    <property type="entry name" value="HELICc"/>
    <property type="match status" value="1"/>
</dbReference>
<dbReference type="InterPro" id="IPR027417">
    <property type="entry name" value="P-loop_NTPase"/>
</dbReference>